<sequence length="387" mass="43740">MSAAQTLKSMKNAPRLDKATYDRWSAHFLDVLSLFNLEKYDLEDTSQLVADKVKLEIKVNLEYQKQDRNIRVALSQLTPDTAFNLVNSSFTSKIYWENLKQFNRPNSNEDVDDLLQQFWGLIPEDEINIDEFVRQMSEIRGKIFLINNNTAPSKCSMKKRLLGHFIKCYNGFYMSTVISLRDPTITFQVAVSLIRASQEVYKELHPPSIVVLVDINRNNDNLSSPAAQSKSAVEEKGNPNTSKNASLNGAAGELQIGAWMMEEQSLISIRSVCESDLVFDTGTTNHTLNDQRLLVRIDPVEKLILKASGDSNPVSRVGNVEFKVFNYENEKLFKVIKMEDFWYVPKCTKNLVSGVWLLSKGYQIKSSNGGLSVMSGDSKIIATAKQK</sequence>
<evidence type="ECO:0000313" key="4">
    <source>
        <dbReference type="Proteomes" id="UP000030854"/>
    </source>
</evidence>
<dbReference type="Pfam" id="PF22936">
    <property type="entry name" value="Pol_BBD"/>
    <property type="match status" value="1"/>
</dbReference>
<evidence type="ECO:0000313" key="3">
    <source>
        <dbReference type="EMBL" id="KHJ35971.1"/>
    </source>
</evidence>
<gene>
    <name evidence="3" type="ORF">EV44_g3455</name>
</gene>
<comment type="caution">
    <text evidence="3">The sequence shown here is derived from an EMBL/GenBank/DDBJ whole genome shotgun (WGS) entry which is preliminary data.</text>
</comment>
<accession>A0A0B1PGH7</accession>
<name>A0A0B1PGH7_UNCNE</name>
<evidence type="ECO:0000256" key="1">
    <source>
        <dbReference type="SAM" id="MobiDB-lite"/>
    </source>
</evidence>
<proteinExistence type="predicted"/>
<dbReference type="AlphaFoldDB" id="A0A0B1PGH7"/>
<organism evidence="3 4">
    <name type="scientific">Uncinula necator</name>
    <name type="common">Grape powdery mildew</name>
    <dbReference type="NCBI Taxonomy" id="52586"/>
    <lineage>
        <taxon>Eukaryota</taxon>
        <taxon>Fungi</taxon>
        <taxon>Dikarya</taxon>
        <taxon>Ascomycota</taxon>
        <taxon>Pezizomycotina</taxon>
        <taxon>Leotiomycetes</taxon>
        <taxon>Erysiphales</taxon>
        <taxon>Erysiphaceae</taxon>
        <taxon>Erysiphe</taxon>
    </lineage>
</organism>
<dbReference type="InterPro" id="IPR054722">
    <property type="entry name" value="PolX-like_BBD"/>
</dbReference>
<protein>
    <recommendedName>
        <fullName evidence="2">Retrovirus-related Pol polyprotein from transposon TNT 1-94-like beta-barrel domain-containing protein</fullName>
    </recommendedName>
</protein>
<feature type="region of interest" description="Disordered" evidence="1">
    <location>
        <begin position="223"/>
        <end position="246"/>
    </location>
</feature>
<feature type="domain" description="Retrovirus-related Pol polyprotein from transposon TNT 1-94-like beta-barrel" evidence="2">
    <location>
        <begin position="278"/>
        <end position="362"/>
    </location>
</feature>
<keyword evidence="4" id="KW-1185">Reference proteome</keyword>
<dbReference type="EMBL" id="JNVN01000178">
    <property type="protein sequence ID" value="KHJ35971.1"/>
    <property type="molecule type" value="Genomic_DNA"/>
</dbReference>
<dbReference type="HOGENOM" id="CLU_714097_0_0_1"/>
<reference evidence="3 4" key="1">
    <citation type="journal article" date="2014" name="BMC Genomics">
        <title>Adaptive genomic structural variation in the grape powdery mildew pathogen, Erysiphe necator.</title>
        <authorList>
            <person name="Jones L."/>
            <person name="Riaz S."/>
            <person name="Morales-Cruz A."/>
            <person name="Amrine K.C."/>
            <person name="McGuire B."/>
            <person name="Gubler W.D."/>
            <person name="Walker M.A."/>
            <person name="Cantu D."/>
        </authorList>
    </citation>
    <scope>NUCLEOTIDE SEQUENCE [LARGE SCALE GENOMIC DNA]</scope>
    <source>
        <strain evidence="4">c</strain>
    </source>
</reference>
<evidence type="ECO:0000259" key="2">
    <source>
        <dbReference type="Pfam" id="PF22936"/>
    </source>
</evidence>
<dbReference type="Proteomes" id="UP000030854">
    <property type="component" value="Unassembled WGS sequence"/>
</dbReference>